<comment type="caution">
    <text evidence="2">The sequence shown here is derived from an EMBL/GenBank/DDBJ whole genome shotgun (WGS) entry which is preliminary data.</text>
</comment>
<evidence type="ECO:0000313" key="2">
    <source>
        <dbReference type="EMBL" id="KAF9440565.1"/>
    </source>
</evidence>
<accession>A0A9P5WY98</accession>
<feature type="region of interest" description="Disordered" evidence="1">
    <location>
        <begin position="1"/>
        <end position="80"/>
    </location>
</feature>
<feature type="compositionally biased region" description="Polar residues" evidence="1">
    <location>
        <begin position="27"/>
        <end position="37"/>
    </location>
</feature>
<keyword evidence="3" id="KW-1185">Reference proteome</keyword>
<organism evidence="2 3">
    <name type="scientific">Macrolepiota fuliginosa MF-IS2</name>
    <dbReference type="NCBI Taxonomy" id="1400762"/>
    <lineage>
        <taxon>Eukaryota</taxon>
        <taxon>Fungi</taxon>
        <taxon>Dikarya</taxon>
        <taxon>Basidiomycota</taxon>
        <taxon>Agaricomycotina</taxon>
        <taxon>Agaricomycetes</taxon>
        <taxon>Agaricomycetidae</taxon>
        <taxon>Agaricales</taxon>
        <taxon>Agaricineae</taxon>
        <taxon>Agaricaceae</taxon>
        <taxon>Macrolepiota</taxon>
    </lineage>
</organism>
<proteinExistence type="predicted"/>
<feature type="compositionally biased region" description="Gly residues" evidence="1">
    <location>
        <begin position="50"/>
        <end position="65"/>
    </location>
</feature>
<dbReference type="Proteomes" id="UP000807342">
    <property type="component" value="Unassembled WGS sequence"/>
</dbReference>
<dbReference type="EMBL" id="MU152430">
    <property type="protein sequence ID" value="KAF9440565.1"/>
    <property type="molecule type" value="Genomic_DNA"/>
</dbReference>
<protein>
    <submittedName>
        <fullName evidence="2">Uncharacterized protein</fullName>
    </submittedName>
</protein>
<evidence type="ECO:0000256" key="1">
    <source>
        <dbReference type="SAM" id="MobiDB-lite"/>
    </source>
</evidence>
<reference evidence="2" key="1">
    <citation type="submission" date="2020-11" db="EMBL/GenBank/DDBJ databases">
        <authorList>
            <consortium name="DOE Joint Genome Institute"/>
            <person name="Ahrendt S."/>
            <person name="Riley R."/>
            <person name="Andreopoulos W."/>
            <person name="Labutti K."/>
            <person name="Pangilinan J."/>
            <person name="Ruiz-Duenas F.J."/>
            <person name="Barrasa J.M."/>
            <person name="Sanchez-Garcia M."/>
            <person name="Camarero S."/>
            <person name="Miyauchi S."/>
            <person name="Serrano A."/>
            <person name="Linde D."/>
            <person name="Babiker R."/>
            <person name="Drula E."/>
            <person name="Ayuso-Fernandez I."/>
            <person name="Pacheco R."/>
            <person name="Padilla G."/>
            <person name="Ferreira P."/>
            <person name="Barriuso J."/>
            <person name="Kellner H."/>
            <person name="Castanera R."/>
            <person name="Alfaro M."/>
            <person name="Ramirez L."/>
            <person name="Pisabarro A.G."/>
            <person name="Kuo A."/>
            <person name="Tritt A."/>
            <person name="Lipzen A."/>
            <person name="He G."/>
            <person name="Yan M."/>
            <person name="Ng V."/>
            <person name="Cullen D."/>
            <person name="Martin F."/>
            <person name="Rosso M.-N."/>
            <person name="Henrissat B."/>
            <person name="Hibbett D."/>
            <person name="Martinez A.T."/>
            <person name="Grigoriev I.V."/>
        </authorList>
    </citation>
    <scope>NUCLEOTIDE SEQUENCE</scope>
    <source>
        <strain evidence="2">MF-IS2</strain>
    </source>
</reference>
<dbReference type="AlphaFoldDB" id="A0A9P5WY98"/>
<name>A0A9P5WY98_9AGAR</name>
<evidence type="ECO:0000313" key="3">
    <source>
        <dbReference type="Proteomes" id="UP000807342"/>
    </source>
</evidence>
<feature type="compositionally biased region" description="Low complexity" evidence="1">
    <location>
        <begin position="10"/>
        <end position="26"/>
    </location>
</feature>
<gene>
    <name evidence="2" type="ORF">P691DRAFT_767588</name>
</gene>
<sequence>MVRSIFWDGPAPDLSSSAKLSLAPADTSVSSANTASAPVSGHDDRPNGTNGPGGPFGSLGPIGTGKKGKKKNGLLGDWDE</sequence>